<dbReference type="AlphaFoldDB" id="X1VSU5"/>
<dbReference type="EMBL" id="BARW01027115">
    <property type="protein sequence ID" value="GAJ12890.1"/>
    <property type="molecule type" value="Genomic_DNA"/>
</dbReference>
<feature type="non-terminal residue" evidence="1">
    <location>
        <position position="55"/>
    </location>
</feature>
<accession>X1VSU5</accession>
<protein>
    <submittedName>
        <fullName evidence="1">Uncharacterized protein</fullName>
    </submittedName>
</protein>
<organism evidence="1">
    <name type="scientific">marine sediment metagenome</name>
    <dbReference type="NCBI Taxonomy" id="412755"/>
    <lineage>
        <taxon>unclassified sequences</taxon>
        <taxon>metagenomes</taxon>
        <taxon>ecological metagenomes</taxon>
    </lineage>
</organism>
<proteinExistence type="predicted"/>
<evidence type="ECO:0000313" key="1">
    <source>
        <dbReference type="EMBL" id="GAJ12890.1"/>
    </source>
</evidence>
<name>X1VSU5_9ZZZZ</name>
<comment type="caution">
    <text evidence="1">The sequence shown here is derived from an EMBL/GenBank/DDBJ whole genome shotgun (WGS) entry which is preliminary data.</text>
</comment>
<reference evidence="1" key="1">
    <citation type="journal article" date="2014" name="Front. Microbiol.">
        <title>High frequency of phylogenetically diverse reductive dehalogenase-homologous genes in deep subseafloor sedimentary metagenomes.</title>
        <authorList>
            <person name="Kawai M."/>
            <person name="Futagami T."/>
            <person name="Toyoda A."/>
            <person name="Takaki Y."/>
            <person name="Nishi S."/>
            <person name="Hori S."/>
            <person name="Arai W."/>
            <person name="Tsubouchi T."/>
            <person name="Morono Y."/>
            <person name="Uchiyama I."/>
            <person name="Ito T."/>
            <person name="Fujiyama A."/>
            <person name="Inagaki F."/>
            <person name="Takami H."/>
        </authorList>
    </citation>
    <scope>NUCLEOTIDE SEQUENCE</scope>
    <source>
        <strain evidence="1">Expedition CK06-06</strain>
    </source>
</reference>
<gene>
    <name evidence="1" type="ORF">S12H4_44072</name>
</gene>
<sequence length="55" mass="6336">MSDDWLDEIEPRLNKSYIYNTFKEKCGNDPAGDHAKALVKDAVGYAYQRSKTIIR</sequence>